<evidence type="ECO:0000313" key="2">
    <source>
        <dbReference type="Proteomes" id="UP000809431"/>
    </source>
</evidence>
<dbReference type="EMBL" id="JAESND010000001">
    <property type="protein sequence ID" value="MBM3115139.1"/>
    <property type="molecule type" value="Genomic_DNA"/>
</dbReference>
<accession>A0ABS2BHP9</accession>
<proteinExistence type="predicted"/>
<name>A0ABS2BHP9_9NEIS</name>
<keyword evidence="2" id="KW-1185">Reference proteome</keyword>
<protein>
    <recommendedName>
        <fullName evidence="3">Glycoside hydrolase family 5 domain-containing protein</fullName>
    </recommendedName>
</protein>
<comment type="caution">
    <text evidence="1">The sequence shown here is derived from an EMBL/GenBank/DDBJ whole genome shotgun (WGS) entry which is preliminary data.</text>
</comment>
<organism evidence="1 2">
    <name type="scientific">Jeongeupia naejangsanensis</name>
    <dbReference type="NCBI Taxonomy" id="613195"/>
    <lineage>
        <taxon>Bacteria</taxon>
        <taxon>Pseudomonadati</taxon>
        <taxon>Pseudomonadota</taxon>
        <taxon>Betaproteobacteria</taxon>
        <taxon>Neisseriales</taxon>
        <taxon>Chitinibacteraceae</taxon>
        <taxon>Jeongeupia</taxon>
    </lineage>
</organism>
<evidence type="ECO:0000313" key="1">
    <source>
        <dbReference type="EMBL" id="MBM3115139.1"/>
    </source>
</evidence>
<dbReference type="InterPro" id="IPR017853">
    <property type="entry name" value="GH"/>
</dbReference>
<dbReference type="RefSeq" id="WP_203536784.1">
    <property type="nucleotide sequence ID" value="NZ_JAESND010000001.1"/>
</dbReference>
<dbReference type="Gene3D" id="3.20.20.80">
    <property type="entry name" value="Glycosidases"/>
    <property type="match status" value="1"/>
</dbReference>
<reference evidence="1 2" key="1">
    <citation type="submission" date="2021-01" db="EMBL/GenBank/DDBJ databases">
        <title>Draft Genome Sequence and Polyhydroxyalkanoate Biosynthetic Potential of Jeongeupia naejangsanensis Type Strain DSM 24253.</title>
        <authorList>
            <person name="Turrini P."/>
            <person name="Artuso I."/>
            <person name="Lugli G.A."/>
            <person name="Frangipani E."/>
            <person name="Ventura M."/>
            <person name="Visca P."/>
        </authorList>
    </citation>
    <scope>NUCLEOTIDE SEQUENCE [LARGE SCALE GENOMIC DNA]</scope>
    <source>
        <strain evidence="1 2">DSM 24253</strain>
    </source>
</reference>
<gene>
    <name evidence="1" type="ORF">JMJ54_04790</name>
</gene>
<evidence type="ECO:0008006" key="3">
    <source>
        <dbReference type="Google" id="ProtNLM"/>
    </source>
</evidence>
<dbReference type="Proteomes" id="UP000809431">
    <property type="component" value="Unassembled WGS sequence"/>
</dbReference>
<sequence length="763" mass="82762">MTRSFLKAACVLAMVQLLGCGKGQPGVGGTGSWLPSAVAAPLSTGPDGVFGVPQDWLTLSLPELAIQPGSALDFSGLFPGQKIDGPIRIDAAGHFVNNAGRVRFSCAGAGFGTPYGGFPDHDKALAYARQFRMAGYNLARFHFTDATLMFGRKLDFDYDPEQLDRFFFLLKALKDQGIYWYIDAMTSWNGAKGDVQPDRWVGKYTLKADVHVDPAAREHWLNLLKTLYGRVNPYTGATTLADDALAGVIQVNEGGLHFLSMVGQKIPLSVRPGLRAWLTQRYAADPDQFDDVWGQPYSAIADDTLALPDPVSSSPAMTDVLAYFSERERDTASWMSARLRELGYRGPITSYDNNPSLQGWLSRNQFDWVDLHAYHGEPTTFVTPGSVLANTSSLASRLRYFQLLAQNRIAGKPFTVTEYGQPFWSEWRREASLVMPAYAALQDWDALCQHANNPAELRYDRSDGWNVALRPYSIGYDPVSVIGERLTALLYRRGDLSPDAQRIRLVLSQSANDAATFKYWGVTDSYGEIGLLRGIESSATALDAPGVLNVNVDSPSNFSLAMAGLARRSGLVPASPKGGMASQLPADQLNDSRPIDGFFRSPGGQIVTDTVARTMTVNTPRTQALLLPQAGEAAPTGVFRRLRINTPMLVVLSSLDMQPLAQTGKALLMLGSDALNSNMGFDDAGRTTLRRLGNFPLKMPPSQVALGLDLGAATGATATVLGLDGSAQRNVPVSVQNGVLTFELDDVAAASDPTVYVQLQIQR</sequence>
<dbReference type="SUPFAM" id="SSF51445">
    <property type="entry name" value="(Trans)glycosidases"/>
    <property type="match status" value="1"/>
</dbReference>